<dbReference type="PANTHER" id="PTHR37953:SF1">
    <property type="entry name" value="UPF0127 PROTEIN MJ1496"/>
    <property type="match status" value="1"/>
</dbReference>
<sequence length="158" mass="17425">MRIIRNLIILNVVLALFITTGCARSDRVGATGGGRDQLVIETAAGEHQFYVELADDNEERRTGLMYRTDMPADAGMLFDFEEVQPISMWMKNTLIPLDMAFIDEKGVIRRIAPMTTPRSLESVSSGVPVLSVLEVNGGTFEKLGIKAGDAVRHPLFNN</sequence>
<accession>A0ABV3Z5K1</accession>
<dbReference type="InterPro" id="IPR038695">
    <property type="entry name" value="Saro_0823-like_sf"/>
</dbReference>
<protein>
    <submittedName>
        <fullName evidence="1">DUF192 domain-containing protein</fullName>
    </submittedName>
</protein>
<organism evidence="1 2">
    <name type="scientific">Hyphococcus lacteus</name>
    <dbReference type="NCBI Taxonomy" id="3143536"/>
    <lineage>
        <taxon>Bacteria</taxon>
        <taxon>Pseudomonadati</taxon>
        <taxon>Pseudomonadota</taxon>
        <taxon>Alphaproteobacteria</taxon>
        <taxon>Parvularculales</taxon>
        <taxon>Parvularculaceae</taxon>
        <taxon>Hyphococcus</taxon>
    </lineage>
</organism>
<evidence type="ECO:0000313" key="2">
    <source>
        <dbReference type="Proteomes" id="UP001560685"/>
    </source>
</evidence>
<dbReference type="Pfam" id="PF02643">
    <property type="entry name" value="DUF192"/>
    <property type="match status" value="1"/>
</dbReference>
<reference evidence="1 2" key="1">
    <citation type="submission" date="2024-05" db="EMBL/GenBank/DDBJ databases">
        <title>Three bacterial strains, DH-69, EH-24, and ECK-19 isolated from coastal sediments.</title>
        <authorList>
            <person name="Ye Y.-Q."/>
            <person name="Du Z.-J."/>
        </authorList>
    </citation>
    <scope>NUCLEOTIDE SEQUENCE [LARGE SCALE GENOMIC DNA]</scope>
    <source>
        <strain evidence="1 2">ECK-19</strain>
    </source>
</reference>
<proteinExistence type="predicted"/>
<dbReference type="Proteomes" id="UP001560685">
    <property type="component" value="Unassembled WGS sequence"/>
</dbReference>
<dbReference type="InterPro" id="IPR003795">
    <property type="entry name" value="DUF192"/>
</dbReference>
<evidence type="ECO:0000313" key="1">
    <source>
        <dbReference type="EMBL" id="MEX6634087.1"/>
    </source>
</evidence>
<dbReference type="PANTHER" id="PTHR37953">
    <property type="entry name" value="UPF0127 PROTEIN MJ1496"/>
    <property type="match status" value="1"/>
</dbReference>
<name>A0ABV3Z5K1_9PROT</name>
<gene>
    <name evidence="1" type="ORF">ABFZ84_11065</name>
</gene>
<dbReference type="RefSeq" id="WP_369314078.1">
    <property type="nucleotide sequence ID" value="NZ_JBEHZE010000001.1"/>
</dbReference>
<comment type="caution">
    <text evidence="1">The sequence shown here is derived from an EMBL/GenBank/DDBJ whole genome shotgun (WGS) entry which is preliminary data.</text>
</comment>
<dbReference type="Gene3D" id="2.60.120.1140">
    <property type="entry name" value="Protein of unknown function DUF192"/>
    <property type="match status" value="1"/>
</dbReference>
<dbReference type="PROSITE" id="PS51257">
    <property type="entry name" value="PROKAR_LIPOPROTEIN"/>
    <property type="match status" value="1"/>
</dbReference>
<dbReference type="EMBL" id="JBEHZE010000001">
    <property type="protein sequence ID" value="MEX6634087.1"/>
    <property type="molecule type" value="Genomic_DNA"/>
</dbReference>
<keyword evidence="2" id="KW-1185">Reference proteome</keyword>